<gene>
    <name evidence="1" type="ORF">GGR46_000969</name>
</gene>
<protein>
    <submittedName>
        <fullName evidence="1">Uncharacterized protein</fullName>
    </submittedName>
</protein>
<proteinExistence type="predicted"/>
<evidence type="ECO:0000313" key="1">
    <source>
        <dbReference type="EMBL" id="MBB4097436.1"/>
    </source>
</evidence>
<dbReference type="Proteomes" id="UP000557392">
    <property type="component" value="Unassembled WGS sequence"/>
</dbReference>
<dbReference type="EMBL" id="JACIEH010000001">
    <property type="protein sequence ID" value="MBB4097436.1"/>
    <property type="molecule type" value="Genomic_DNA"/>
</dbReference>
<keyword evidence="2" id="KW-1185">Reference proteome</keyword>
<dbReference type="AlphaFoldDB" id="A0A7W6JQ17"/>
<evidence type="ECO:0000313" key="2">
    <source>
        <dbReference type="Proteomes" id="UP000557392"/>
    </source>
</evidence>
<sequence length="70" mass="8140">MKHLSNLRTILMLRAAAWILEVACALAREAVRHAPRRGREDLIRKTLMALAYGLRRLAQRVIRLTPPRRK</sequence>
<organism evidence="1 2">
    <name type="scientific">Sphingomonas kyeonggiensis</name>
    <dbReference type="NCBI Taxonomy" id="1268553"/>
    <lineage>
        <taxon>Bacteria</taxon>
        <taxon>Pseudomonadati</taxon>
        <taxon>Pseudomonadota</taxon>
        <taxon>Alphaproteobacteria</taxon>
        <taxon>Sphingomonadales</taxon>
        <taxon>Sphingomonadaceae</taxon>
        <taxon>Sphingomonas</taxon>
    </lineage>
</organism>
<comment type="caution">
    <text evidence="1">The sequence shown here is derived from an EMBL/GenBank/DDBJ whole genome shotgun (WGS) entry which is preliminary data.</text>
</comment>
<reference evidence="1 2" key="1">
    <citation type="submission" date="2020-08" db="EMBL/GenBank/DDBJ databases">
        <title>Genomic Encyclopedia of Type Strains, Phase IV (KMG-IV): sequencing the most valuable type-strain genomes for metagenomic binning, comparative biology and taxonomic classification.</title>
        <authorList>
            <person name="Goeker M."/>
        </authorList>
    </citation>
    <scope>NUCLEOTIDE SEQUENCE [LARGE SCALE GENOMIC DNA]</scope>
    <source>
        <strain evidence="1 2">DSM 101806</strain>
    </source>
</reference>
<accession>A0A7W6JQ17</accession>
<dbReference type="RefSeq" id="WP_183995074.1">
    <property type="nucleotide sequence ID" value="NZ_JACIEH010000001.1"/>
</dbReference>
<name>A0A7W6JQ17_9SPHN</name>